<keyword evidence="1" id="KW-0863">Zinc-finger</keyword>
<dbReference type="SMART" id="SM00356">
    <property type="entry name" value="ZnF_C3H1"/>
    <property type="match status" value="2"/>
</dbReference>
<dbReference type="Proteomes" id="UP000774326">
    <property type="component" value="Unassembled WGS sequence"/>
</dbReference>
<dbReference type="OrthoDB" id="3247158at2759"/>
<feature type="region of interest" description="Disordered" evidence="3">
    <location>
        <begin position="189"/>
        <end position="209"/>
    </location>
</feature>
<proteinExistence type="predicted"/>
<keyword evidence="1" id="KW-0862">Zinc</keyword>
<sequence>MGISFQEQCNAILDNKSLYEEDQVDMLEDLVRKKFGTSMSSEKVEKMILDIMWKHKDPTKDTVHTEVVVLEEFKTKVDIPSLERRLELQKELLELEAANEAERKQRFQSKAQKEKSKTTTEYDEIVKRKAELYGESKATTTNLSPIDQIYNMFSQSVTKPTIEQALKTSGYNLVDAAAMIMKKLKIDNERTQENTQPAEDSQIPKSNISSTQKNIPCTFLMNSGSCLRSDCPYNHDLNNITCSYWLKGNCFNNKECQFKHSIDEIQTLNLNVQQPPALPMKPSTGAVKYNPNTSSFIPSFNPSTSTTFVPSSASSTSERPKIILTKPLRKPKYTPWENTDHSTHFKTYMVHKTASFKHELQRKKFAQSSTDAWKHNNSHEAKKLSEKANKFEKKYINELKLADDALAAYSDSCSEEIWYEMYGLEFDVATEELADNIKEVKQKYRKGSITIYLVVPPMSDSYGFKRTTRKINYWLESQLYRFVSFPQGSVNNIGDIIGIDPWSI</sequence>
<dbReference type="Gene3D" id="4.10.1000.10">
    <property type="entry name" value="Zinc finger, CCCH-type"/>
    <property type="match status" value="1"/>
</dbReference>
<dbReference type="GO" id="GO:0008270">
    <property type="term" value="F:zinc ion binding"/>
    <property type="evidence" value="ECO:0007669"/>
    <property type="project" value="UniProtKB-KW"/>
</dbReference>
<protein>
    <recommendedName>
        <fullName evidence="4">C3H1-type domain-containing protein</fullName>
    </recommendedName>
</protein>
<keyword evidence="2" id="KW-0175">Coiled coil</keyword>
<reference evidence="5" key="2">
    <citation type="submission" date="2021-01" db="EMBL/GenBank/DDBJ databases">
        <authorList>
            <person name="Schikora-Tamarit M.A."/>
        </authorList>
    </citation>
    <scope>NUCLEOTIDE SEQUENCE</scope>
    <source>
        <strain evidence="5">CBS2887</strain>
    </source>
</reference>
<dbReference type="PROSITE" id="PS50103">
    <property type="entry name" value="ZF_C3H1"/>
    <property type="match status" value="1"/>
</dbReference>
<dbReference type="EMBL" id="JAEUBG010004343">
    <property type="protein sequence ID" value="KAH3681637.1"/>
    <property type="molecule type" value="Genomic_DNA"/>
</dbReference>
<feature type="compositionally biased region" description="Polar residues" evidence="3">
    <location>
        <begin position="193"/>
        <end position="209"/>
    </location>
</feature>
<organism evidence="5 6">
    <name type="scientific">Wickerhamomyces pijperi</name>
    <name type="common">Yeast</name>
    <name type="synonym">Pichia pijperi</name>
    <dbReference type="NCBI Taxonomy" id="599730"/>
    <lineage>
        <taxon>Eukaryota</taxon>
        <taxon>Fungi</taxon>
        <taxon>Dikarya</taxon>
        <taxon>Ascomycota</taxon>
        <taxon>Saccharomycotina</taxon>
        <taxon>Saccharomycetes</taxon>
        <taxon>Phaffomycetales</taxon>
        <taxon>Wickerhamomycetaceae</taxon>
        <taxon>Wickerhamomyces</taxon>
    </lineage>
</organism>
<keyword evidence="1" id="KW-0479">Metal-binding</keyword>
<feature type="zinc finger region" description="C3H1-type" evidence="1">
    <location>
        <begin position="236"/>
        <end position="263"/>
    </location>
</feature>
<accession>A0A9P8Q0L5</accession>
<evidence type="ECO:0000313" key="5">
    <source>
        <dbReference type="EMBL" id="KAH3681637.1"/>
    </source>
</evidence>
<evidence type="ECO:0000259" key="4">
    <source>
        <dbReference type="PROSITE" id="PS50103"/>
    </source>
</evidence>
<dbReference type="AlphaFoldDB" id="A0A9P8Q0L5"/>
<dbReference type="InterPro" id="IPR000571">
    <property type="entry name" value="Znf_CCCH"/>
</dbReference>
<evidence type="ECO:0000256" key="2">
    <source>
        <dbReference type="SAM" id="Coils"/>
    </source>
</evidence>
<evidence type="ECO:0000256" key="3">
    <source>
        <dbReference type="SAM" id="MobiDB-lite"/>
    </source>
</evidence>
<gene>
    <name evidence="5" type="ORF">WICPIJ_007397</name>
</gene>
<evidence type="ECO:0000256" key="1">
    <source>
        <dbReference type="PROSITE-ProRule" id="PRU00723"/>
    </source>
</evidence>
<feature type="coiled-coil region" evidence="2">
    <location>
        <begin position="83"/>
        <end position="110"/>
    </location>
</feature>
<evidence type="ECO:0000313" key="6">
    <source>
        <dbReference type="Proteomes" id="UP000774326"/>
    </source>
</evidence>
<comment type="caution">
    <text evidence="5">The sequence shown here is derived from an EMBL/GenBank/DDBJ whole genome shotgun (WGS) entry which is preliminary data.</text>
</comment>
<reference evidence="5" key="1">
    <citation type="journal article" date="2021" name="Open Biol.">
        <title>Shared evolutionary footprints suggest mitochondrial oxidative damage underlies multiple complex I losses in fungi.</title>
        <authorList>
            <person name="Schikora-Tamarit M.A."/>
            <person name="Marcet-Houben M."/>
            <person name="Nosek J."/>
            <person name="Gabaldon T."/>
        </authorList>
    </citation>
    <scope>NUCLEOTIDE SEQUENCE</scope>
    <source>
        <strain evidence="5">CBS2887</strain>
    </source>
</reference>
<keyword evidence="6" id="KW-1185">Reference proteome</keyword>
<name>A0A9P8Q0L5_WICPI</name>
<feature type="domain" description="C3H1-type" evidence="4">
    <location>
        <begin position="236"/>
        <end position="263"/>
    </location>
</feature>